<evidence type="ECO:0000313" key="8">
    <source>
        <dbReference type="EMBL" id="KAF2667747.1"/>
    </source>
</evidence>
<evidence type="ECO:0000313" key="9">
    <source>
        <dbReference type="Proteomes" id="UP000799302"/>
    </source>
</evidence>
<feature type="transmembrane region" description="Helical" evidence="6">
    <location>
        <begin position="99"/>
        <end position="126"/>
    </location>
</feature>
<evidence type="ECO:0000256" key="1">
    <source>
        <dbReference type="ARBA" id="ARBA00004141"/>
    </source>
</evidence>
<keyword evidence="4 6" id="KW-0472">Membrane</keyword>
<feature type="transmembrane region" description="Helical" evidence="6">
    <location>
        <begin position="276"/>
        <end position="296"/>
    </location>
</feature>
<dbReference type="InterPro" id="IPR049326">
    <property type="entry name" value="Rhodopsin_dom_fungi"/>
</dbReference>
<keyword evidence="2 6" id="KW-0812">Transmembrane</keyword>
<comment type="similarity">
    <text evidence="5">Belongs to the SAT4 family.</text>
</comment>
<organism evidence="8 9">
    <name type="scientific">Microthyrium microscopicum</name>
    <dbReference type="NCBI Taxonomy" id="703497"/>
    <lineage>
        <taxon>Eukaryota</taxon>
        <taxon>Fungi</taxon>
        <taxon>Dikarya</taxon>
        <taxon>Ascomycota</taxon>
        <taxon>Pezizomycotina</taxon>
        <taxon>Dothideomycetes</taxon>
        <taxon>Dothideomycetes incertae sedis</taxon>
        <taxon>Microthyriales</taxon>
        <taxon>Microthyriaceae</taxon>
        <taxon>Microthyrium</taxon>
    </lineage>
</organism>
<feature type="transmembrane region" description="Helical" evidence="6">
    <location>
        <begin position="223"/>
        <end position="243"/>
    </location>
</feature>
<evidence type="ECO:0000256" key="3">
    <source>
        <dbReference type="ARBA" id="ARBA00022989"/>
    </source>
</evidence>
<proteinExistence type="inferred from homology"/>
<keyword evidence="9" id="KW-1185">Reference proteome</keyword>
<evidence type="ECO:0000256" key="2">
    <source>
        <dbReference type="ARBA" id="ARBA00022692"/>
    </source>
</evidence>
<dbReference type="Proteomes" id="UP000799302">
    <property type="component" value="Unassembled WGS sequence"/>
</dbReference>
<dbReference type="EMBL" id="MU004237">
    <property type="protein sequence ID" value="KAF2667747.1"/>
    <property type="molecule type" value="Genomic_DNA"/>
</dbReference>
<evidence type="ECO:0000256" key="5">
    <source>
        <dbReference type="ARBA" id="ARBA00038359"/>
    </source>
</evidence>
<accession>A0A6A6U8H6</accession>
<dbReference type="PANTHER" id="PTHR33048:SF47">
    <property type="entry name" value="INTEGRAL MEMBRANE PROTEIN-RELATED"/>
    <property type="match status" value="1"/>
</dbReference>
<dbReference type="InterPro" id="IPR052337">
    <property type="entry name" value="SAT4-like"/>
</dbReference>
<feature type="transmembrane region" description="Helical" evidence="6">
    <location>
        <begin position="133"/>
        <end position="155"/>
    </location>
</feature>
<gene>
    <name evidence="8" type="ORF">BT63DRAFT_457049</name>
</gene>
<dbReference type="Pfam" id="PF20684">
    <property type="entry name" value="Fung_rhodopsin"/>
    <property type="match status" value="1"/>
</dbReference>
<protein>
    <recommendedName>
        <fullName evidence="7">Rhodopsin domain-containing protein</fullName>
    </recommendedName>
</protein>
<dbReference type="AlphaFoldDB" id="A0A6A6U8H6"/>
<feature type="transmembrane region" description="Helical" evidence="6">
    <location>
        <begin position="53"/>
        <end position="79"/>
    </location>
</feature>
<feature type="transmembrane region" description="Helical" evidence="6">
    <location>
        <begin position="20"/>
        <end position="41"/>
    </location>
</feature>
<reference evidence="8" key="1">
    <citation type="journal article" date="2020" name="Stud. Mycol.">
        <title>101 Dothideomycetes genomes: a test case for predicting lifestyles and emergence of pathogens.</title>
        <authorList>
            <person name="Haridas S."/>
            <person name="Albert R."/>
            <person name="Binder M."/>
            <person name="Bloem J."/>
            <person name="Labutti K."/>
            <person name="Salamov A."/>
            <person name="Andreopoulos B."/>
            <person name="Baker S."/>
            <person name="Barry K."/>
            <person name="Bills G."/>
            <person name="Bluhm B."/>
            <person name="Cannon C."/>
            <person name="Castanera R."/>
            <person name="Culley D."/>
            <person name="Daum C."/>
            <person name="Ezra D."/>
            <person name="Gonzalez J."/>
            <person name="Henrissat B."/>
            <person name="Kuo A."/>
            <person name="Liang C."/>
            <person name="Lipzen A."/>
            <person name="Lutzoni F."/>
            <person name="Magnuson J."/>
            <person name="Mondo S."/>
            <person name="Nolan M."/>
            <person name="Ohm R."/>
            <person name="Pangilinan J."/>
            <person name="Park H.-J."/>
            <person name="Ramirez L."/>
            <person name="Alfaro M."/>
            <person name="Sun H."/>
            <person name="Tritt A."/>
            <person name="Yoshinaga Y."/>
            <person name="Zwiers L.-H."/>
            <person name="Turgeon B."/>
            <person name="Goodwin S."/>
            <person name="Spatafora J."/>
            <person name="Crous P."/>
            <person name="Grigoriev I."/>
        </authorList>
    </citation>
    <scope>NUCLEOTIDE SEQUENCE</scope>
    <source>
        <strain evidence="8">CBS 115976</strain>
    </source>
</reference>
<evidence type="ECO:0000259" key="7">
    <source>
        <dbReference type="Pfam" id="PF20684"/>
    </source>
</evidence>
<comment type="subcellular location">
    <subcellularLocation>
        <location evidence="1">Membrane</location>
        <topology evidence="1">Multi-pass membrane protein</topology>
    </subcellularLocation>
</comment>
<feature type="domain" description="Rhodopsin" evidence="7">
    <location>
        <begin position="37"/>
        <end position="292"/>
    </location>
</feature>
<dbReference type="OrthoDB" id="5417844at2759"/>
<keyword evidence="3 6" id="KW-1133">Transmembrane helix</keyword>
<dbReference type="GO" id="GO:0016020">
    <property type="term" value="C:membrane"/>
    <property type="evidence" value="ECO:0007669"/>
    <property type="project" value="UniProtKB-SubCell"/>
</dbReference>
<feature type="transmembrane region" description="Helical" evidence="6">
    <location>
        <begin position="183"/>
        <end position="211"/>
    </location>
</feature>
<evidence type="ECO:0000256" key="4">
    <source>
        <dbReference type="ARBA" id="ARBA00023136"/>
    </source>
</evidence>
<dbReference type="PANTHER" id="PTHR33048">
    <property type="entry name" value="PTH11-LIKE INTEGRAL MEMBRANE PROTEIN (AFU_ORTHOLOGUE AFUA_5G11245)"/>
    <property type="match status" value="1"/>
</dbReference>
<sequence>MNLRRSTERKSQFVPLHDPSIQTQIAFGILVWLFVAIRFIVRAHYYKVYGLDDYFMFASLLIFTAATVTTSKLLALILGGQIMAFMNELVVVCHISSEIYVVSAVLVIAATICVKVSIACFLLRLIVSKWQRAVMYIITAVTILANSISGLFYLITCGSPRNSILYEFTGVCLGYPKIPTKQFVQLVFGLSVYTNVGVDVIMSVLSIFMMFSEMLDKKQKVSIAFFIGFSLAGCAFAVAKIYFTDFRIQADGGSWGDVQSIQYDVSIAVTFNQAEVVAYIIGGCVVTFRPLFIALADTCTGRRRKNSSGISIRDSSSNSARSALARRLSAGLNLTQSSSKSQVNHDVGAVEFNMAEMRYSASGGNERQDV</sequence>
<evidence type="ECO:0000256" key="6">
    <source>
        <dbReference type="SAM" id="Phobius"/>
    </source>
</evidence>
<name>A0A6A6U8H6_9PEZI</name>